<keyword evidence="5" id="KW-0206">Cytoskeleton</keyword>
<keyword evidence="4" id="KW-0493">Microtubule</keyword>
<feature type="compositionally biased region" description="Basic and acidic residues" evidence="6">
    <location>
        <begin position="327"/>
        <end position="339"/>
    </location>
</feature>
<feature type="compositionally biased region" description="Basic and acidic residues" evidence="6">
    <location>
        <begin position="50"/>
        <end position="61"/>
    </location>
</feature>
<evidence type="ECO:0000256" key="1">
    <source>
        <dbReference type="ARBA" id="ARBA00004245"/>
    </source>
</evidence>
<organism evidence="8 9">
    <name type="scientific">Macleaya cordata</name>
    <name type="common">Five-seeded plume-poppy</name>
    <name type="synonym">Bocconia cordata</name>
    <dbReference type="NCBI Taxonomy" id="56857"/>
    <lineage>
        <taxon>Eukaryota</taxon>
        <taxon>Viridiplantae</taxon>
        <taxon>Streptophyta</taxon>
        <taxon>Embryophyta</taxon>
        <taxon>Tracheophyta</taxon>
        <taxon>Spermatophyta</taxon>
        <taxon>Magnoliopsida</taxon>
        <taxon>Ranunculales</taxon>
        <taxon>Papaveraceae</taxon>
        <taxon>Papaveroideae</taxon>
        <taxon>Macleaya</taxon>
    </lineage>
</organism>
<feature type="compositionally biased region" description="Basic and acidic residues" evidence="6">
    <location>
        <begin position="70"/>
        <end position="85"/>
    </location>
</feature>
<dbReference type="GO" id="GO:0008017">
    <property type="term" value="F:microtubule binding"/>
    <property type="evidence" value="ECO:0007669"/>
    <property type="project" value="InterPro"/>
</dbReference>
<feature type="region of interest" description="Disordered" evidence="6">
    <location>
        <begin position="1"/>
        <end position="33"/>
    </location>
</feature>
<dbReference type="InterPro" id="IPR044806">
    <property type="entry name" value="WVD2/WDL1-4"/>
</dbReference>
<dbReference type="GO" id="GO:0000226">
    <property type="term" value="P:microtubule cytoskeleton organization"/>
    <property type="evidence" value="ECO:0007669"/>
    <property type="project" value="InterPro"/>
</dbReference>
<dbReference type="AlphaFoldDB" id="A0A200QXG1"/>
<gene>
    <name evidence="8" type="ORF">BVC80_767g3</name>
</gene>
<sequence length="380" mass="41633">MGREVKDIAMDKEPDPVRVNRNGGIEHHGLMESDEQIKGDLKLQSLKEKNELKDYEVKECTAEYSDEINEPGHDENSHGEHEEKTMNNGAQKLGSNKNSSSTKKPASRSAAVGNVRPHYTVPQPFELATEKRASSGSRPTGPETAATGGAPNTTTKPQVTPNSHLASRKPVEPDNKKHTDEEDSCSDASSAAASVRTLKGRTTVASAPTFRCSERAEKRKEFYTKLEEKHQALEAERTQCEARTREEREAAIKQLRKSLIFKANPMPSFYHEGPPPKVELKKPPPTRAKSPKLGRRKSCGDAVNSSQRDDKGGACAPQLNCHSLGSYKKDASVANKDRTNSQNGNVTCKVKDGSSKQARETTKSDSPKMTGETNVEISVQ</sequence>
<feature type="compositionally biased region" description="Polar residues" evidence="6">
    <location>
        <begin position="371"/>
        <end position="380"/>
    </location>
</feature>
<dbReference type="PANTHER" id="PTHR46372">
    <property type="entry name" value="PROTEIN WVD2-LIKE 3"/>
    <property type="match status" value="1"/>
</dbReference>
<accession>A0A200QXG1</accession>
<dbReference type="OMA" id="CTSECIT"/>
<dbReference type="InParanoid" id="A0A200QXG1"/>
<protein>
    <submittedName>
        <fullName evidence="8">TPX2</fullName>
    </submittedName>
</protein>
<feature type="region of interest" description="Disordered" evidence="6">
    <location>
        <begin position="264"/>
        <end position="380"/>
    </location>
</feature>
<keyword evidence="3" id="KW-0963">Cytoplasm</keyword>
<dbReference type="InterPro" id="IPR027329">
    <property type="entry name" value="TPX2_C"/>
</dbReference>
<evidence type="ECO:0000256" key="6">
    <source>
        <dbReference type="SAM" id="MobiDB-lite"/>
    </source>
</evidence>
<comment type="subcellular location">
    <subcellularLocation>
        <location evidence="1">Cytoplasm</location>
        <location evidence="1">Cytoskeleton</location>
    </subcellularLocation>
</comment>
<evidence type="ECO:0000256" key="3">
    <source>
        <dbReference type="ARBA" id="ARBA00022490"/>
    </source>
</evidence>
<feature type="compositionally biased region" description="Basic and acidic residues" evidence="6">
    <location>
        <begin position="349"/>
        <end position="366"/>
    </location>
</feature>
<dbReference type="EMBL" id="MVGT01000871">
    <property type="protein sequence ID" value="OVA15184.1"/>
    <property type="molecule type" value="Genomic_DNA"/>
</dbReference>
<evidence type="ECO:0000256" key="4">
    <source>
        <dbReference type="ARBA" id="ARBA00022701"/>
    </source>
</evidence>
<proteinExistence type="inferred from homology"/>
<dbReference type="FunCoup" id="A0A200QXG1">
    <property type="interactions" value="31"/>
</dbReference>
<dbReference type="Proteomes" id="UP000195402">
    <property type="component" value="Unassembled WGS sequence"/>
</dbReference>
<name>A0A200QXG1_MACCD</name>
<evidence type="ECO:0000313" key="9">
    <source>
        <dbReference type="Proteomes" id="UP000195402"/>
    </source>
</evidence>
<evidence type="ECO:0000256" key="5">
    <source>
        <dbReference type="ARBA" id="ARBA00023212"/>
    </source>
</evidence>
<dbReference type="PANTHER" id="PTHR46372:SF2">
    <property type="entry name" value="PROTEIN WVD2-LIKE 3"/>
    <property type="match status" value="1"/>
</dbReference>
<feature type="region of interest" description="Disordered" evidence="6">
    <location>
        <begin position="50"/>
        <end position="217"/>
    </location>
</feature>
<feature type="compositionally biased region" description="Polar residues" evidence="6">
    <location>
        <begin position="156"/>
        <end position="165"/>
    </location>
</feature>
<feature type="compositionally biased region" description="Basic and acidic residues" evidence="6">
    <location>
        <begin position="169"/>
        <end position="180"/>
    </location>
</feature>
<dbReference type="OrthoDB" id="1925970at2759"/>
<feature type="compositionally biased region" description="Polar residues" evidence="6">
    <location>
        <begin position="86"/>
        <end position="104"/>
    </location>
</feature>
<evidence type="ECO:0000256" key="2">
    <source>
        <dbReference type="ARBA" id="ARBA00005885"/>
    </source>
</evidence>
<evidence type="ECO:0000259" key="7">
    <source>
        <dbReference type="Pfam" id="PF06886"/>
    </source>
</evidence>
<keyword evidence="9" id="KW-1185">Reference proteome</keyword>
<comment type="caution">
    <text evidence="8">The sequence shown here is derived from an EMBL/GenBank/DDBJ whole genome shotgun (WGS) entry which is preliminary data.</text>
</comment>
<reference evidence="8 9" key="1">
    <citation type="journal article" date="2017" name="Mol. Plant">
        <title>The Genome of Medicinal Plant Macleaya cordata Provides New Insights into Benzylisoquinoline Alkaloids Metabolism.</title>
        <authorList>
            <person name="Liu X."/>
            <person name="Liu Y."/>
            <person name="Huang P."/>
            <person name="Ma Y."/>
            <person name="Qing Z."/>
            <person name="Tang Q."/>
            <person name="Cao H."/>
            <person name="Cheng P."/>
            <person name="Zheng Y."/>
            <person name="Yuan Z."/>
            <person name="Zhou Y."/>
            <person name="Liu J."/>
            <person name="Tang Z."/>
            <person name="Zhuo Y."/>
            <person name="Zhang Y."/>
            <person name="Yu L."/>
            <person name="Huang J."/>
            <person name="Yang P."/>
            <person name="Peng Q."/>
            <person name="Zhang J."/>
            <person name="Jiang W."/>
            <person name="Zhang Z."/>
            <person name="Lin K."/>
            <person name="Ro D.K."/>
            <person name="Chen X."/>
            <person name="Xiong X."/>
            <person name="Shang Y."/>
            <person name="Huang S."/>
            <person name="Zeng J."/>
        </authorList>
    </citation>
    <scope>NUCLEOTIDE SEQUENCE [LARGE SCALE GENOMIC DNA]</scope>
    <source>
        <strain evidence="9">cv. BLH2017</strain>
        <tissue evidence="8">Root</tissue>
    </source>
</reference>
<feature type="region of interest" description="Disordered" evidence="6">
    <location>
        <begin position="229"/>
        <end position="249"/>
    </location>
</feature>
<comment type="similarity">
    <text evidence="2">Belongs to the TPX2 family.</text>
</comment>
<feature type="domain" description="TPX2 C-terminal" evidence="7">
    <location>
        <begin position="209"/>
        <end position="285"/>
    </location>
</feature>
<dbReference type="GO" id="GO:0005874">
    <property type="term" value="C:microtubule"/>
    <property type="evidence" value="ECO:0007669"/>
    <property type="project" value="UniProtKB-KW"/>
</dbReference>
<evidence type="ECO:0000313" key="8">
    <source>
        <dbReference type="EMBL" id="OVA15184.1"/>
    </source>
</evidence>
<dbReference type="STRING" id="56857.A0A200QXG1"/>
<dbReference type="Pfam" id="PF06886">
    <property type="entry name" value="TPX2"/>
    <property type="match status" value="1"/>
</dbReference>
<feature type="compositionally biased region" description="Low complexity" evidence="6">
    <location>
        <begin position="139"/>
        <end position="155"/>
    </location>
</feature>